<feature type="transmembrane region" description="Helical" evidence="1">
    <location>
        <begin position="12"/>
        <end position="37"/>
    </location>
</feature>
<evidence type="ECO:0000313" key="2">
    <source>
        <dbReference type="EMBL" id="OYP55003.1"/>
    </source>
</evidence>
<keyword evidence="1" id="KW-0812">Transmembrane</keyword>
<keyword evidence="3" id="KW-1185">Reference proteome</keyword>
<keyword evidence="1" id="KW-0472">Membrane</keyword>
<name>A0ABX4EGU4_SEGBR</name>
<dbReference type="Proteomes" id="UP000216189">
    <property type="component" value="Unassembled WGS sequence"/>
</dbReference>
<keyword evidence="1" id="KW-1133">Transmembrane helix</keyword>
<dbReference type="EMBL" id="NPJF01000033">
    <property type="protein sequence ID" value="OYP55003.1"/>
    <property type="molecule type" value="Genomic_DNA"/>
</dbReference>
<protein>
    <submittedName>
        <fullName evidence="2">Uncharacterized protein</fullName>
    </submittedName>
</protein>
<sequence length="72" mass="8502">MKLNKIFFKKVLSKVIYIFNIPMTILGVLIFCVYTIFQINNNILLFSGLFFVFAGIAGYIYHHKKSCLYYKH</sequence>
<reference evidence="2 3" key="1">
    <citation type="submission" date="2017-08" db="EMBL/GenBank/DDBJ databases">
        <title>Comparative genomics of non-oral Prevotella species.</title>
        <authorList>
            <person name="Accetto T."/>
            <person name="Nograsek B."/>
            <person name="Avgustin G."/>
        </authorList>
    </citation>
    <scope>NUCLEOTIDE SEQUENCE [LARGE SCALE GENOMIC DNA]</scope>
    <source>
        <strain evidence="2 3">TC1-1</strain>
    </source>
</reference>
<feature type="transmembrane region" description="Helical" evidence="1">
    <location>
        <begin position="43"/>
        <end position="61"/>
    </location>
</feature>
<organism evidence="2 3">
    <name type="scientific">Segatella bryantii</name>
    <name type="common">Prevotella bryantii</name>
    <dbReference type="NCBI Taxonomy" id="77095"/>
    <lineage>
        <taxon>Bacteria</taxon>
        <taxon>Pseudomonadati</taxon>
        <taxon>Bacteroidota</taxon>
        <taxon>Bacteroidia</taxon>
        <taxon>Bacteroidales</taxon>
        <taxon>Prevotellaceae</taxon>
        <taxon>Segatella</taxon>
    </lineage>
</organism>
<accession>A0ABX4EGU4</accession>
<comment type="caution">
    <text evidence="2">The sequence shown here is derived from an EMBL/GenBank/DDBJ whole genome shotgun (WGS) entry which is preliminary data.</text>
</comment>
<gene>
    <name evidence="2" type="ORF">CIK91_07860</name>
</gene>
<evidence type="ECO:0000256" key="1">
    <source>
        <dbReference type="SAM" id="Phobius"/>
    </source>
</evidence>
<proteinExistence type="predicted"/>
<evidence type="ECO:0000313" key="3">
    <source>
        <dbReference type="Proteomes" id="UP000216189"/>
    </source>
</evidence>